<dbReference type="HOGENOM" id="CLU_284653_0_0_0"/>
<evidence type="ECO:0000313" key="5">
    <source>
        <dbReference type="EMBL" id="ABY34797.1"/>
    </source>
</evidence>
<dbReference type="Proteomes" id="UP000002008">
    <property type="component" value="Chromosome"/>
</dbReference>
<dbReference type="InterPro" id="IPR019734">
    <property type="entry name" value="TPR_rpt"/>
</dbReference>
<dbReference type="EnsemblBacteria" id="ABY34797">
    <property type="protein sequence ID" value="ABY34797"/>
    <property type="gene ID" value="Caur_1578"/>
</dbReference>
<dbReference type="Pfam" id="PF13432">
    <property type="entry name" value="TPR_16"/>
    <property type="match status" value="4"/>
</dbReference>
<feature type="repeat" description="TPR" evidence="3">
    <location>
        <begin position="606"/>
        <end position="639"/>
    </location>
</feature>
<feature type="compositionally biased region" description="Pro residues" evidence="4">
    <location>
        <begin position="416"/>
        <end position="427"/>
    </location>
</feature>
<dbReference type="SMART" id="SM00028">
    <property type="entry name" value="TPR"/>
    <property type="match status" value="16"/>
</dbReference>
<feature type="repeat" description="TPR" evidence="3">
    <location>
        <begin position="949"/>
        <end position="982"/>
    </location>
</feature>
<name>A9WB16_CHLAA</name>
<accession>A9WB16</accession>
<feature type="repeat" description="TPR" evidence="3">
    <location>
        <begin position="155"/>
        <end position="188"/>
    </location>
</feature>
<evidence type="ECO:0000256" key="2">
    <source>
        <dbReference type="ARBA" id="ARBA00022803"/>
    </source>
</evidence>
<dbReference type="eggNOG" id="COG0457">
    <property type="taxonomic scope" value="Bacteria"/>
</dbReference>
<evidence type="ECO:0000256" key="1">
    <source>
        <dbReference type="ARBA" id="ARBA00022737"/>
    </source>
</evidence>
<evidence type="ECO:0000256" key="4">
    <source>
        <dbReference type="SAM" id="MobiDB-lite"/>
    </source>
</evidence>
<feature type="region of interest" description="Disordered" evidence="4">
    <location>
        <begin position="412"/>
        <end position="433"/>
    </location>
</feature>
<gene>
    <name evidence="5" type="ordered locus">Caur_1578</name>
</gene>
<dbReference type="Gene3D" id="1.25.40.10">
    <property type="entry name" value="Tetratricopeptide repeat domain"/>
    <property type="match status" value="8"/>
</dbReference>
<dbReference type="InterPro" id="IPR011717">
    <property type="entry name" value="TPR-4"/>
</dbReference>
<dbReference type="STRING" id="324602.Caur_1578"/>
<dbReference type="PANTHER" id="PTHR45586:SF1">
    <property type="entry name" value="LIPOPOLYSACCHARIDE ASSEMBLY PROTEIN B"/>
    <property type="match status" value="1"/>
</dbReference>
<feature type="repeat" description="TPR" evidence="3">
    <location>
        <begin position="640"/>
        <end position="673"/>
    </location>
</feature>
<evidence type="ECO:0000256" key="3">
    <source>
        <dbReference type="PROSITE-ProRule" id="PRU00339"/>
    </source>
</evidence>
<dbReference type="InterPro" id="IPR011990">
    <property type="entry name" value="TPR-like_helical_dom_sf"/>
</dbReference>
<dbReference type="GO" id="GO:0042802">
    <property type="term" value="F:identical protein binding"/>
    <property type="evidence" value="ECO:0007669"/>
    <property type="project" value="InterPro"/>
</dbReference>
<protein>
    <submittedName>
        <fullName evidence="5">Tetratricopeptide TPR_2 repeat protein</fullName>
    </submittedName>
</protein>
<dbReference type="SUPFAM" id="SSF48452">
    <property type="entry name" value="TPR-like"/>
    <property type="match status" value="5"/>
</dbReference>
<dbReference type="PANTHER" id="PTHR45586">
    <property type="entry name" value="TPR REPEAT-CONTAINING PROTEIN PA4667"/>
    <property type="match status" value="1"/>
</dbReference>
<feature type="repeat" description="TPR" evidence="3">
    <location>
        <begin position="875"/>
        <end position="908"/>
    </location>
</feature>
<dbReference type="Pfam" id="PF07721">
    <property type="entry name" value="TPR_4"/>
    <property type="match status" value="4"/>
</dbReference>
<proteinExistence type="predicted"/>
<dbReference type="AlphaFoldDB" id="A9WB16"/>
<feature type="repeat" description="TPR" evidence="3">
    <location>
        <begin position="552"/>
        <end position="585"/>
    </location>
</feature>
<dbReference type="Pfam" id="PF13176">
    <property type="entry name" value="TPR_7"/>
    <property type="match status" value="1"/>
</dbReference>
<reference evidence="6" key="1">
    <citation type="journal article" date="2011" name="BMC Genomics">
        <title>Complete genome sequence of the filamentous anoxygenic phototrophic bacterium Chloroflexus aurantiacus.</title>
        <authorList>
            <person name="Tang K.H."/>
            <person name="Barry K."/>
            <person name="Chertkov O."/>
            <person name="Dalin E."/>
            <person name="Han C.S."/>
            <person name="Hauser L.J."/>
            <person name="Honchak B.M."/>
            <person name="Karbach L.E."/>
            <person name="Land M.L."/>
            <person name="Lapidus A."/>
            <person name="Larimer F.W."/>
            <person name="Mikhailova N."/>
            <person name="Pitluck S."/>
            <person name="Pierson B.K."/>
            <person name="Blankenship R.E."/>
        </authorList>
    </citation>
    <scope>NUCLEOTIDE SEQUENCE [LARGE SCALE GENOMIC DNA]</scope>
    <source>
        <strain evidence="6">ATCC 29366 / DSM 635 / J-10-fl</strain>
    </source>
</reference>
<organism evidence="5 6">
    <name type="scientific">Chloroflexus aurantiacus (strain ATCC 29366 / DSM 635 / J-10-fl)</name>
    <dbReference type="NCBI Taxonomy" id="324602"/>
    <lineage>
        <taxon>Bacteria</taxon>
        <taxon>Bacillati</taxon>
        <taxon>Chloroflexota</taxon>
        <taxon>Chloroflexia</taxon>
        <taxon>Chloroflexales</taxon>
        <taxon>Chloroflexineae</taxon>
        <taxon>Chloroflexaceae</taxon>
        <taxon>Chloroflexus</taxon>
    </lineage>
</organism>
<dbReference type="Pfam" id="PF13174">
    <property type="entry name" value="TPR_6"/>
    <property type="match status" value="1"/>
</dbReference>
<keyword evidence="2 3" id="KW-0802">TPR repeat</keyword>
<dbReference type="InParanoid" id="A9WB16"/>
<sequence>MRKDAMAGNRAIFDRAMEQCRDASAQGRWEDSLRAAVRALQEFPQDLEARTAAAVALFQTNRFDKALQAFRDLYETDRTNAFFLSYIAQCYQRQGDVAAAADAYRALADLHSAQGRSLQAAESLRELLSLQPELDDQRRRLAQLYEDIGALPEAADTHLELAQRLIAQGDLAAALQEVEWALRLVPNQRAARDLATRLREQLGTQPVASVAMRGTSGLRPSLPTGALRGSASQPEHLIAEAMACQQAGDEDRAVELYEQALQAGLERADVLYSLGLLYQSRGNLKAAVGVLTRAAGDPEYALSAHFALGQVYRDLGQLPQAAQEFELTISLVDLETIGKAEADDLIAMYESAATVYEQIGDLARASTLYGTLADFLASKRWGRDRAVEFKNRAKELADRNMFAKLRTIGTGVLQPQPAPAEPEPPVPDTDTGRWGKIRPITDFLRSGNIPDNDQAPAVEPVAIEQLPLLERMSAPTALATPEFPPPTPLDPTGLDEVTAGWLELSGTYLTQGLLDAALDACLEVIHHNVEYLPIHLRMGEIYERQGRPEEALAKYQLLIETYRVRGEAEKAIDVYFRFIELSPDTVNARSKLAELLKQTGRIDEAVEQLLQVANTYFRLGQTNKALEEFRRLLQWAPKHRDVHAQYGLALLKLERFEAALDEFRQALELGSPDDPVALARLNITLALMGEQPAVIWDSLATVLAELKKQPGEFAAVQAEYRAAFLIEDRALLHYMLAIIQQQHEQHNMALLELDQAQALLASEPDPMLPPALVYQATADSYIALGKAEEALEQLRRGQAVADQTSPNPTLRHPFAIPPSRAALVRRMAEAYAMSDDLVGAEQALVEAKRLLPYDRAIYTKLAEVYFRQGKLAEALAQLDEMATYYEERQQLDRAIEMLEYAVRLAPNHIGMGSRLARMQLRRGYLDQGLAGLVRVSELQKRAGQLKDAVASLQEVAQTYWMLSDHERAREMYDRIVQIAPNDIDARQWLALMHTLARRTKEAISEKKQIARIFAQQRDYDNAIAELHQIIGLDQQDLEAYYMLYDMLMRREEYGQASQLCRRMLKMPGIETERVEAMLSAANRMLEQRKSAPPQS</sequence>
<dbReference type="PROSITE" id="PS50005">
    <property type="entry name" value="TPR"/>
    <property type="match status" value="7"/>
</dbReference>
<dbReference type="EMBL" id="CP000909">
    <property type="protein sequence ID" value="ABY34797.1"/>
    <property type="molecule type" value="Genomic_DNA"/>
</dbReference>
<evidence type="ECO:0000313" key="6">
    <source>
        <dbReference type="Proteomes" id="UP000002008"/>
    </source>
</evidence>
<dbReference type="KEGG" id="cau:Caur_1578"/>
<feature type="repeat" description="TPR" evidence="3">
    <location>
        <begin position="101"/>
        <end position="134"/>
    </location>
</feature>
<keyword evidence="6" id="KW-1185">Reference proteome</keyword>
<keyword evidence="1" id="KW-0677">Repeat</keyword>
<dbReference type="InterPro" id="IPR051012">
    <property type="entry name" value="CellSynth/LPSAsmb/PSIAsmb"/>
</dbReference>
<dbReference type="PATRIC" id="fig|324602.8.peg.1809"/>